<organism evidence="1 2">
    <name type="scientific">Cochleicola gelatinilyticus</name>
    <dbReference type="NCBI Taxonomy" id="1763537"/>
    <lineage>
        <taxon>Bacteria</taxon>
        <taxon>Pseudomonadati</taxon>
        <taxon>Bacteroidota</taxon>
        <taxon>Flavobacteriia</taxon>
        <taxon>Flavobacteriales</taxon>
        <taxon>Flavobacteriaceae</taxon>
        <taxon>Cochleicola</taxon>
    </lineage>
</organism>
<keyword evidence="2" id="KW-1185">Reference proteome</keyword>
<evidence type="ECO:0000313" key="1">
    <source>
        <dbReference type="EMBL" id="OAB78106.1"/>
    </source>
</evidence>
<reference evidence="1 2" key="1">
    <citation type="submission" date="2016-02" db="EMBL/GenBank/DDBJ databases">
        <title>Ulvibacter sp. LPB0005, isolated from Thais luteostoma.</title>
        <authorList>
            <person name="Shin S.-K."/>
            <person name="Yi H."/>
        </authorList>
    </citation>
    <scope>NUCLEOTIDE SEQUENCE [LARGE SCALE GENOMIC DNA]</scope>
    <source>
        <strain evidence="1 2">LPB0005</strain>
    </source>
</reference>
<proteinExistence type="predicted"/>
<dbReference type="Gene3D" id="1.10.3680.10">
    <property type="entry name" value="TerB-like"/>
    <property type="match status" value="1"/>
</dbReference>
<name>A0A167H181_9FLAO</name>
<dbReference type="STRING" id="1763537.ULVI_11530"/>
<evidence type="ECO:0000313" key="2">
    <source>
        <dbReference type="Proteomes" id="UP000077013"/>
    </source>
</evidence>
<dbReference type="InterPro" id="IPR029024">
    <property type="entry name" value="TerB-like"/>
</dbReference>
<comment type="caution">
    <text evidence="1">The sequence shown here is derived from an EMBL/GenBank/DDBJ whole genome shotgun (WGS) entry which is preliminary data.</text>
</comment>
<dbReference type="EMBL" id="LRXL01000045">
    <property type="protein sequence ID" value="OAB78106.1"/>
    <property type="molecule type" value="Genomic_DNA"/>
</dbReference>
<sequence>MSDFKTTWTQKELSAYLLLYCANVDYIESEEEVEMIRAKVDPAEYKSIHKEFEHDNDYQSIQKIQAAVERLGLSKTHIDIMIAEMKALFVADGEFDATEHALFNGIKKLLEEQ</sequence>
<dbReference type="OrthoDB" id="9770030at2"/>
<protein>
    <recommendedName>
        <fullName evidence="3">Co-chaperone DjlA N-terminal domain-containing protein</fullName>
    </recommendedName>
</protein>
<dbReference type="AlphaFoldDB" id="A0A167H181"/>
<dbReference type="RefSeq" id="WP_068592928.1">
    <property type="nucleotide sequence ID" value="NZ_LRXL01000045.1"/>
</dbReference>
<dbReference type="SUPFAM" id="SSF158682">
    <property type="entry name" value="TerB-like"/>
    <property type="match status" value="1"/>
</dbReference>
<evidence type="ECO:0008006" key="3">
    <source>
        <dbReference type="Google" id="ProtNLM"/>
    </source>
</evidence>
<dbReference type="Proteomes" id="UP000077013">
    <property type="component" value="Unassembled WGS sequence"/>
</dbReference>
<gene>
    <name evidence="1" type="ORF">ULVI_11530</name>
</gene>
<accession>A0A167H181</accession>